<organism evidence="2 3">
    <name type="scientific">Actinomycetospora cinnamomea</name>
    <dbReference type="NCBI Taxonomy" id="663609"/>
    <lineage>
        <taxon>Bacteria</taxon>
        <taxon>Bacillati</taxon>
        <taxon>Actinomycetota</taxon>
        <taxon>Actinomycetes</taxon>
        <taxon>Pseudonocardiales</taxon>
        <taxon>Pseudonocardiaceae</taxon>
        <taxon>Actinomycetospora</taxon>
    </lineage>
</organism>
<sequence>MKTLALALGGLAVWVAAPTVAMAAHGTIDQRTRAAWRARAAHAGVPAPAPVVAIPAQRGADAGTRATARVV</sequence>
<evidence type="ECO:0000313" key="3">
    <source>
        <dbReference type="Proteomes" id="UP000245639"/>
    </source>
</evidence>
<proteinExistence type="predicted"/>
<name>A0A2U1EWJ1_9PSEU</name>
<dbReference type="Proteomes" id="UP000245639">
    <property type="component" value="Unassembled WGS sequence"/>
</dbReference>
<comment type="caution">
    <text evidence="2">The sequence shown here is derived from an EMBL/GenBank/DDBJ whole genome shotgun (WGS) entry which is preliminary data.</text>
</comment>
<accession>A0A2U1EWJ1</accession>
<protein>
    <submittedName>
        <fullName evidence="2">Uncharacterized protein</fullName>
    </submittedName>
</protein>
<dbReference type="EMBL" id="QEKW01000018">
    <property type="protein sequence ID" value="PVZ04279.1"/>
    <property type="molecule type" value="Genomic_DNA"/>
</dbReference>
<reference evidence="2 3" key="1">
    <citation type="submission" date="2018-04" db="EMBL/GenBank/DDBJ databases">
        <title>Genomic Encyclopedia of Type Strains, Phase IV (KMG-IV): sequencing the most valuable type-strain genomes for metagenomic binning, comparative biology and taxonomic classification.</title>
        <authorList>
            <person name="Goeker M."/>
        </authorList>
    </citation>
    <scope>NUCLEOTIDE SEQUENCE [LARGE SCALE GENOMIC DNA]</scope>
    <source>
        <strain evidence="2 3">DSM 45771</strain>
    </source>
</reference>
<evidence type="ECO:0000313" key="2">
    <source>
        <dbReference type="EMBL" id="PVZ04279.1"/>
    </source>
</evidence>
<keyword evidence="3" id="KW-1185">Reference proteome</keyword>
<evidence type="ECO:0000256" key="1">
    <source>
        <dbReference type="SAM" id="SignalP"/>
    </source>
</evidence>
<dbReference type="RefSeq" id="WP_116710688.1">
    <property type="nucleotide sequence ID" value="NZ_QEKW01000018.1"/>
</dbReference>
<dbReference type="AlphaFoldDB" id="A0A2U1EWJ1"/>
<gene>
    <name evidence="2" type="ORF">C8D89_11867</name>
</gene>
<keyword evidence="1" id="KW-0732">Signal</keyword>
<feature type="signal peptide" evidence="1">
    <location>
        <begin position="1"/>
        <end position="23"/>
    </location>
</feature>
<feature type="chain" id="PRO_5015786154" evidence="1">
    <location>
        <begin position="24"/>
        <end position="71"/>
    </location>
</feature>